<name>A0ABN7YWL1_9BURK</name>
<accession>A0ABN7YWL1</accession>
<gene>
    <name evidence="1" type="ORF">LMG21510_03424</name>
</gene>
<sequence>MKPYKNLSGDSGVVAYDIGKEHIDVQFRHGDAYRYDYPSAGAEHIENMKLLARAGRGLSTYISRYVKDRYGSKL</sequence>
<keyword evidence="2" id="KW-1185">Reference proteome</keyword>
<evidence type="ECO:0000313" key="1">
    <source>
        <dbReference type="EMBL" id="CAG9177879.1"/>
    </source>
</evidence>
<dbReference type="RefSeq" id="WP_224042940.1">
    <property type="nucleotide sequence ID" value="NZ_CAJZAH010000003.1"/>
</dbReference>
<evidence type="ECO:0000313" key="2">
    <source>
        <dbReference type="Proteomes" id="UP000721236"/>
    </source>
</evidence>
<reference evidence="1 2" key="1">
    <citation type="submission" date="2021-08" db="EMBL/GenBank/DDBJ databases">
        <authorList>
            <person name="Peeters C."/>
        </authorList>
    </citation>
    <scope>NUCLEOTIDE SEQUENCE [LARGE SCALE GENOMIC DNA]</scope>
    <source>
        <strain evidence="1 2">LMG 21510</strain>
    </source>
</reference>
<protein>
    <recommendedName>
        <fullName evidence="3">KTSC domain-containing protein</fullName>
    </recommendedName>
</protein>
<comment type="caution">
    <text evidence="1">The sequence shown here is derived from an EMBL/GenBank/DDBJ whole genome shotgun (WGS) entry which is preliminary data.</text>
</comment>
<dbReference type="Proteomes" id="UP000721236">
    <property type="component" value="Unassembled WGS sequence"/>
</dbReference>
<proteinExistence type="predicted"/>
<dbReference type="EMBL" id="CAJZAH010000003">
    <property type="protein sequence ID" value="CAG9177879.1"/>
    <property type="molecule type" value="Genomic_DNA"/>
</dbReference>
<evidence type="ECO:0008006" key="3">
    <source>
        <dbReference type="Google" id="ProtNLM"/>
    </source>
</evidence>
<organism evidence="1 2">
    <name type="scientific">Cupriavidus respiraculi</name>
    <dbReference type="NCBI Taxonomy" id="195930"/>
    <lineage>
        <taxon>Bacteria</taxon>
        <taxon>Pseudomonadati</taxon>
        <taxon>Pseudomonadota</taxon>
        <taxon>Betaproteobacteria</taxon>
        <taxon>Burkholderiales</taxon>
        <taxon>Burkholderiaceae</taxon>
        <taxon>Cupriavidus</taxon>
    </lineage>
</organism>